<feature type="active site" description="Nucleophile" evidence="5">
    <location>
        <position position="279"/>
    </location>
</feature>
<evidence type="ECO:0000256" key="7">
    <source>
        <dbReference type="SAM" id="Phobius"/>
    </source>
</evidence>
<keyword evidence="3 5" id="KW-0442">Lipid degradation</keyword>
<dbReference type="Pfam" id="PF01734">
    <property type="entry name" value="Patatin"/>
    <property type="match status" value="1"/>
</dbReference>
<feature type="region of interest" description="Disordered" evidence="6">
    <location>
        <begin position="607"/>
        <end position="641"/>
    </location>
</feature>
<dbReference type="GO" id="GO:0006641">
    <property type="term" value="P:triglyceride metabolic process"/>
    <property type="evidence" value="ECO:0007669"/>
    <property type="project" value="UniProtKB-ARBA"/>
</dbReference>
<keyword evidence="2 5" id="KW-0378">Hydrolase</keyword>
<keyword evidence="4 5" id="KW-0443">Lipid metabolism</keyword>
<keyword evidence="7" id="KW-0472">Membrane</keyword>
<dbReference type="PANTHER" id="PTHR14226:SF66">
    <property type="entry name" value="TRIACYLGLYCEROL LIPASE PTL2"/>
    <property type="match status" value="1"/>
</dbReference>
<feature type="compositionally biased region" description="Acidic residues" evidence="6">
    <location>
        <begin position="626"/>
        <end position="641"/>
    </location>
</feature>
<dbReference type="OMA" id="PRTRFMD"/>
<evidence type="ECO:0000313" key="9">
    <source>
        <dbReference type="EMBL" id="KXN66324.1"/>
    </source>
</evidence>
<dbReference type="Proteomes" id="UP000070444">
    <property type="component" value="Unassembled WGS sequence"/>
</dbReference>
<dbReference type="Pfam" id="PF11815">
    <property type="entry name" value="DUF3336"/>
    <property type="match status" value="1"/>
</dbReference>
<evidence type="ECO:0000256" key="4">
    <source>
        <dbReference type="ARBA" id="ARBA00023098"/>
    </source>
</evidence>
<dbReference type="InterPro" id="IPR016035">
    <property type="entry name" value="Acyl_Trfase/lysoPLipase"/>
</dbReference>
<dbReference type="InterPro" id="IPR002641">
    <property type="entry name" value="PNPLA_dom"/>
</dbReference>
<evidence type="ECO:0000259" key="8">
    <source>
        <dbReference type="PROSITE" id="PS51635"/>
    </source>
</evidence>
<evidence type="ECO:0000256" key="6">
    <source>
        <dbReference type="SAM" id="MobiDB-lite"/>
    </source>
</evidence>
<feature type="domain" description="PNPLA" evidence="8">
    <location>
        <begin position="246"/>
        <end position="424"/>
    </location>
</feature>
<comment type="caution">
    <text evidence="5">Lacks conserved residue(s) required for the propagation of feature annotation.</text>
</comment>
<gene>
    <name evidence="9" type="ORF">CONCODRAFT_80525</name>
</gene>
<dbReference type="OrthoDB" id="15478at2759"/>
<reference evidence="9 10" key="1">
    <citation type="journal article" date="2015" name="Genome Biol. Evol.">
        <title>Phylogenomic analyses indicate that early fungi evolved digesting cell walls of algal ancestors of land plants.</title>
        <authorList>
            <person name="Chang Y."/>
            <person name="Wang S."/>
            <person name="Sekimoto S."/>
            <person name="Aerts A.L."/>
            <person name="Choi C."/>
            <person name="Clum A."/>
            <person name="LaButti K.M."/>
            <person name="Lindquist E.A."/>
            <person name="Yee Ngan C."/>
            <person name="Ohm R.A."/>
            <person name="Salamov A.A."/>
            <person name="Grigoriev I.V."/>
            <person name="Spatafora J.W."/>
            <person name="Berbee M.L."/>
        </authorList>
    </citation>
    <scope>NUCLEOTIDE SEQUENCE [LARGE SCALE GENOMIC DNA]</scope>
    <source>
        <strain evidence="9 10">NRRL 28638</strain>
    </source>
</reference>
<dbReference type="STRING" id="796925.A0A137NUP5"/>
<sequence length="641" mass="74668">MDQLRPEFYKKLTIHRHQEDNLRGVEEFRKAMLQETITFDSSVTPNNNSPSYEQGTKVESKSSMFALIRYPLVLWIGIVLLVELILYFTIRQIVAWWEYLYFWTGRAYDLRQNLRQSTNYEEWKDSALELDEFMNKDEWKRKAEFSYYDHDLLIKLTKKLNQHRLQKNTKKVRELLVQAGTKANFGNVEDIRLYTHTYYGTKLVAERFLQEVKKSLDFVGESSEISDYDKYKFFKMAYKNYGRTALCLSGGATIAYYHYGVIKGLLEEDILPRVITGASAGSMIAALAACHTDDELREIINPDMCALIKPCSEPSWVKFRRFIQSGACFDHVDWALQTQWNWQNFEYFSYPCDSYSPSKILNYLTAPNCVIWSAVLASSAIPGVLKPITLMIKQDDGTLVPFYSSGLKWRDGSFKTDLPLEALNTCFDVKYTIVSQVNPHVSVFFYDHRGSVGRPASHRNGQGWRGGFVLASLEHFLKLDLKKWLRVLRDLELLPKLLKMDWSFIWLQKFEGSVTILPKVSFWNYWYILTDPSYNRLNHQINAGRKSVWPKLHPISNRNQIEKTIQIWLKQLKAIRVKEEGESSDSDSHKKSLATNLEVEYTPIYQRSAENAEYNDTNLSETTTLEYDEEDNDTDSLDNSI</sequence>
<dbReference type="GO" id="GO:0004806">
    <property type="term" value="F:triacylglycerol lipase activity"/>
    <property type="evidence" value="ECO:0007669"/>
    <property type="project" value="InterPro"/>
</dbReference>
<dbReference type="SUPFAM" id="SSF52151">
    <property type="entry name" value="FabD/lysophospholipase-like"/>
    <property type="match status" value="1"/>
</dbReference>
<evidence type="ECO:0000256" key="3">
    <source>
        <dbReference type="ARBA" id="ARBA00022963"/>
    </source>
</evidence>
<dbReference type="InterPro" id="IPR050301">
    <property type="entry name" value="NTE"/>
</dbReference>
<keyword evidence="7" id="KW-0812">Transmembrane</keyword>
<evidence type="ECO:0000256" key="2">
    <source>
        <dbReference type="ARBA" id="ARBA00022801"/>
    </source>
</evidence>
<comment type="similarity">
    <text evidence="1">Belongs to the PLPL family.</text>
</comment>
<name>A0A137NUP5_CONC2</name>
<feature type="short sequence motif" description="GXSXG" evidence="5">
    <location>
        <begin position="277"/>
        <end position="281"/>
    </location>
</feature>
<organism evidence="9 10">
    <name type="scientific">Conidiobolus coronatus (strain ATCC 28846 / CBS 209.66 / NRRL 28638)</name>
    <name type="common">Delacroixia coronata</name>
    <dbReference type="NCBI Taxonomy" id="796925"/>
    <lineage>
        <taxon>Eukaryota</taxon>
        <taxon>Fungi</taxon>
        <taxon>Fungi incertae sedis</taxon>
        <taxon>Zoopagomycota</taxon>
        <taxon>Entomophthoromycotina</taxon>
        <taxon>Entomophthoromycetes</taxon>
        <taxon>Entomophthorales</taxon>
        <taxon>Ancylistaceae</taxon>
        <taxon>Conidiobolus</taxon>
    </lineage>
</organism>
<dbReference type="AlphaFoldDB" id="A0A137NUP5"/>
<dbReference type="EMBL" id="KQ964740">
    <property type="protein sequence ID" value="KXN66324.1"/>
    <property type="molecule type" value="Genomic_DNA"/>
</dbReference>
<dbReference type="PROSITE" id="PS51635">
    <property type="entry name" value="PNPLA"/>
    <property type="match status" value="1"/>
</dbReference>
<feature type="compositionally biased region" description="Polar residues" evidence="6">
    <location>
        <begin position="614"/>
        <end position="625"/>
    </location>
</feature>
<dbReference type="CDD" id="cd07232">
    <property type="entry name" value="Pat_PLPL"/>
    <property type="match status" value="1"/>
</dbReference>
<dbReference type="Gene3D" id="3.40.1090.10">
    <property type="entry name" value="Cytosolic phospholipase A2 catalytic domain"/>
    <property type="match status" value="2"/>
</dbReference>
<protein>
    <recommendedName>
        <fullName evidence="8">PNPLA domain-containing protein</fullName>
    </recommendedName>
</protein>
<accession>A0A137NUP5</accession>
<dbReference type="PANTHER" id="PTHR14226">
    <property type="entry name" value="NEUROPATHY TARGET ESTERASE/SWISS CHEESE D.MELANOGASTER"/>
    <property type="match status" value="1"/>
</dbReference>
<dbReference type="GO" id="GO:0016042">
    <property type="term" value="P:lipid catabolic process"/>
    <property type="evidence" value="ECO:0007669"/>
    <property type="project" value="UniProtKB-UniRule"/>
</dbReference>
<evidence type="ECO:0000256" key="5">
    <source>
        <dbReference type="PROSITE-ProRule" id="PRU01161"/>
    </source>
</evidence>
<proteinExistence type="inferred from homology"/>
<keyword evidence="10" id="KW-1185">Reference proteome</keyword>
<evidence type="ECO:0000256" key="1">
    <source>
        <dbReference type="ARBA" id="ARBA00006104"/>
    </source>
</evidence>
<feature type="active site" description="Proton acceptor" evidence="5">
    <location>
        <position position="411"/>
    </location>
</feature>
<dbReference type="InterPro" id="IPR021771">
    <property type="entry name" value="Triacylglycerol_lipase_N"/>
</dbReference>
<evidence type="ECO:0000313" key="10">
    <source>
        <dbReference type="Proteomes" id="UP000070444"/>
    </source>
</evidence>
<feature type="transmembrane region" description="Helical" evidence="7">
    <location>
        <begin position="67"/>
        <end position="90"/>
    </location>
</feature>
<keyword evidence="7" id="KW-1133">Transmembrane helix</keyword>